<proteinExistence type="predicted"/>
<protein>
    <recommendedName>
        <fullName evidence="4">Prolyl 4-hydroxylase alpha subunit domain-containing protein</fullName>
    </recommendedName>
</protein>
<feature type="domain" description="Prolyl 4-hydroxylase alpha subunit" evidence="4">
    <location>
        <begin position="61"/>
        <end position="330"/>
    </location>
</feature>
<evidence type="ECO:0000313" key="6">
    <source>
        <dbReference type="Proteomes" id="UP001642484"/>
    </source>
</evidence>
<dbReference type="SMART" id="SM00702">
    <property type="entry name" value="P4Hc"/>
    <property type="match status" value="1"/>
</dbReference>
<evidence type="ECO:0000256" key="1">
    <source>
        <dbReference type="ARBA" id="ARBA00001961"/>
    </source>
</evidence>
<accession>A0ABP0I8U8</accession>
<comment type="caution">
    <text evidence="5">The sequence shown here is derived from an EMBL/GenBank/DDBJ whole genome shotgun (WGS) entry which is preliminary data.</text>
</comment>
<evidence type="ECO:0000259" key="4">
    <source>
        <dbReference type="SMART" id="SM00702"/>
    </source>
</evidence>
<evidence type="ECO:0000313" key="5">
    <source>
        <dbReference type="EMBL" id="CAK8998017.1"/>
    </source>
</evidence>
<dbReference type="InterPro" id="IPR006620">
    <property type="entry name" value="Pro_4_hyd_alph"/>
</dbReference>
<dbReference type="Proteomes" id="UP001642484">
    <property type="component" value="Unassembled WGS sequence"/>
</dbReference>
<reference evidence="5 6" key="1">
    <citation type="submission" date="2024-02" db="EMBL/GenBank/DDBJ databases">
        <authorList>
            <person name="Chen Y."/>
            <person name="Shah S."/>
            <person name="Dougan E. K."/>
            <person name="Thang M."/>
            <person name="Chan C."/>
        </authorList>
    </citation>
    <scope>NUCLEOTIDE SEQUENCE [LARGE SCALE GENOMIC DNA]</scope>
</reference>
<organism evidence="5 6">
    <name type="scientific">Durusdinium trenchii</name>
    <dbReference type="NCBI Taxonomy" id="1381693"/>
    <lineage>
        <taxon>Eukaryota</taxon>
        <taxon>Sar</taxon>
        <taxon>Alveolata</taxon>
        <taxon>Dinophyceae</taxon>
        <taxon>Suessiales</taxon>
        <taxon>Symbiodiniaceae</taxon>
        <taxon>Durusdinium</taxon>
    </lineage>
</organism>
<evidence type="ECO:0000256" key="3">
    <source>
        <dbReference type="ARBA" id="ARBA00023002"/>
    </source>
</evidence>
<gene>
    <name evidence="5" type="ORF">CCMP2556_LOCUS5080</name>
</gene>
<keyword evidence="3" id="KW-0560">Oxidoreductase</keyword>
<sequence length="427" mass="47383">MDVAPKPCRPPVMRVAGTPALHALHVTPFKRGVLGALPALVRFARSWTQRRATVDVVRDQPLIWVVDGLCEQQHVQQLKEILDQQDVSFVRKTDAYVDDMFDERRELQEDAQMLVSMMSSGALQMAPSKYQSDPLRSLLWLAMQRPELLQTSAWDIGQLSTTRRAWCAQWNPEDLARSGFRKSAFRCKVPEEMLSHLAPLVVDVLGAPVQGLPGTDSARGAVAPSWALRDTTVVRYQQDESQVPHIDTSDVTMLLYLSDDGGHTCFPNLGCSIPPREGRILVFCSTSPSNRRFGGFAGSAYGEPLDATMHYGGLMEKCNGEKLIVQLLFAAEDSSLPLDGSWSPALRGAKVREAGRTQNMEARSMTIPSVARRRQSLVFSNRRCASGCKGLALDLEVPGATKVCVHCWQRRLQEARKGLDGVAKWRK</sequence>
<comment type="cofactor">
    <cofactor evidence="1">
        <name>L-ascorbate</name>
        <dbReference type="ChEBI" id="CHEBI:38290"/>
    </cofactor>
</comment>
<evidence type="ECO:0000256" key="2">
    <source>
        <dbReference type="ARBA" id="ARBA00022964"/>
    </source>
</evidence>
<keyword evidence="2" id="KW-0223">Dioxygenase</keyword>
<dbReference type="Gene3D" id="2.60.120.620">
    <property type="entry name" value="q2cbj1_9rhob like domain"/>
    <property type="match status" value="1"/>
</dbReference>
<dbReference type="EMBL" id="CAXAMN010002147">
    <property type="protein sequence ID" value="CAK8998017.1"/>
    <property type="molecule type" value="Genomic_DNA"/>
</dbReference>
<name>A0ABP0I8U8_9DINO</name>
<keyword evidence="6" id="KW-1185">Reference proteome</keyword>